<dbReference type="STRING" id="502025.Hoch_3735"/>
<dbReference type="CDD" id="cd00090">
    <property type="entry name" value="HTH_ARSR"/>
    <property type="match status" value="1"/>
</dbReference>
<dbReference type="GO" id="GO:0003700">
    <property type="term" value="F:DNA-binding transcription factor activity"/>
    <property type="evidence" value="ECO:0007669"/>
    <property type="project" value="InterPro"/>
</dbReference>
<dbReference type="AlphaFoldDB" id="D0LY85"/>
<feature type="domain" description="HTH arsR-type" evidence="2">
    <location>
        <begin position="85"/>
        <end position="163"/>
    </location>
</feature>
<dbReference type="InterPro" id="IPR000835">
    <property type="entry name" value="HTH_MarR-typ"/>
</dbReference>
<dbReference type="Gene3D" id="1.10.10.10">
    <property type="entry name" value="Winged helix-like DNA-binding domain superfamily/Winged helix DNA-binding domain"/>
    <property type="match status" value="1"/>
</dbReference>
<dbReference type="HOGENOM" id="CLU_755997_0_0_7"/>
<dbReference type="InterPro" id="IPR036388">
    <property type="entry name" value="WH-like_DNA-bd_sf"/>
</dbReference>
<evidence type="ECO:0000313" key="3">
    <source>
        <dbReference type="EMBL" id="ACY16235.1"/>
    </source>
</evidence>
<organism evidence="3 4">
    <name type="scientific">Haliangium ochraceum (strain DSM 14365 / JCM 11303 / SMP-2)</name>
    <dbReference type="NCBI Taxonomy" id="502025"/>
    <lineage>
        <taxon>Bacteria</taxon>
        <taxon>Pseudomonadati</taxon>
        <taxon>Myxococcota</taxon>
        <taxon>Polyangia</taxon>
        <taxon>Haliangiales</taxon>
        <taxon>Kofleriaceae</taxon>
        <taxon>Haliangium</taxon>
    </lineage>
</organism>
<evidence type="ECO:0000313" key="4">
    <source>
        <dbReference type="Proteomes" id="UP000001880"/>
    </source>
</evidence>
<sequence length="366" mass="40322">MKVDKVFARLAGAPQDANELRRVARALGSEMPRQRPEVLREFRAALGRQAFDAGSFANGFANALLDVAAEYEVSLREAADEAEVGRLALRQEWREVLVLLRGGPRLPSDLAEALHKDRPTVTRILKKLRAAGLVQSYALEEDGRTRPHRLTAYGRRVLDGLDVEMPSDVERGIRLAVALFQEMFEHGSRSRADLDALARDVLGDPSVAAAAVSAWGSNVREAGLVGKFDGEYHLTPQHAVPLSARHEILWSHGASLLAQINAHRRADVPVFVRTTNEAWGAWAYALQDDSTGLSRTIVNGDILSRTIEPPARYDLLYDDPAVIGADRQIPTMQSMMDHADAKFVIASGEDRVPEGFVQLDLQPKKD</sequence>
<dbReference type="OrthoDB" id="195851at2"/>
<feature type="domain" description="HTH marR-type" evidence="1">
    <location>
        <begin position="82"/>
        <end position="183"/>
    </location>
</feature>
<evidence type="ECO:0000259" key="1">
    <source>
        <dbReference type="SMART" id="SM00347"/>
    </source>
</evidence>
<dbReference type="SMART" id="SM00418">
    <property type="entry name" value="HTH_ARSR"/>
    <property type="match status" value="1"/>
</dbReference>
<dbReference type="EMBL" id="CP001804">
    <property type="protein sequence ID" value="ACY16235.1"/>
    <property type="molecule type" value="Genomic_DNA"/>
</dbReference>
<proteinExistence type="predicted"/>
<dbReference type="InterPro" id="IPR036390">
    <property type="entry name" value="WH_DNA-bd_sf"/>
</dbReference>
<name>D0LY85_HALO1</name>
<dbReference type="Pfam" id="PF12802">
    <property type="entry name" value="MarR_2"/>
    <property type="match status" value="1"/>
</dbReference>
<dbReference type="KEGG" id="hoh:Hoch_3735"/>
<accession>D0LY85</accession>
<dbReference type="InterPro" id="IPR011991">
    <property type="entry name" value="ArsR-like_HTH"/>
</dbReference>
<protein>
    <submittedName>
        <fullName evidence="3">Transcriptional regulator, MarR family</fullName>
    </submittedName>
</protein>
<dbReference type="eggNOG" id="COG1846">
    <property type="taxonomic scope" value="Bacteria"/>
</dbReference>
<reference evidence="3 4" key="1">
    <citation type="journal article" date="2010" name="Stand. Genomic Sci.">
        <title>Complete genome sequence of Haliangium ochraceum type strain (SMP-2).</title>
        <authorList>
            <consortium name="US DOE Joint Genome Institute (JGI-PGF)"/>
            <person name="Ivanova N."/>
            <person name="Daum C."/>
            <person name="Lang E."/>
            <person name="Abt B."/>
            <person name="Kopitz M."/>
            <person name="Saunders E."/>
            <person name="Lapidus A."/>
            <person name="Lucas S."/>
            <person name="Glavina Del Rio T."/>
            <person name="Nolan M."/>
            <person name="Tice H."/>
            <person name="Copeland A."/>
            <person name="Cheng J.F."/>
            <person name="Chen F."/>
            <person name="Bruce D."/>
            <person name="Goodwin L."/>
            <person name="Pitluck S."/>
            <person name="Mavromatis K."/>
            <person name="Pati A."/>
            <person name="Mikhailova N."/>
            <person name="Chen A."/>
            <person name="Palaniappan K."/>
            <person name="Land M."/>
            <person name="Hauser L."/>
            <person name="Chang Y.J."/>
            <person name="Jeffries C.D."/>
            <person name="Detter J.C."/>
            <person name="Brettin T."/>
            <person name="Rohde M."/>
            <person name="Goker M."/>
            <person name="Bristow J."/>
            <person name="Markowitz V."/>
            <person name="Eisen J.A."/>
            <person name="Hugenholtz P."/>
            <person name="Kyrpides N.C."/>
            <person name="Klenk H.P."/>
        </authorList>
    </citation>
    <scope>NUCLEOTIDE SEQUENCE [LARGE SCALE GENOMIC DNA]</scope>
    <source>
        <strain evidence="4">DSM 14365 / CIP 107738 / JCM 11303 / AJ 13395 / SMP-2</strain>
    </source>
</reference>
<gene>
    <name evidence="3" type="ordered locus">Hoch_3735</name>
</gene>
<keyword evidence="4" id="KW-1185">Reference proteome</keyword>
<evidence type="ECO:0000259" key="2">
    <source>
        <dbReference type="SMART" id="SM00418"/>
    </source>
</evidence>
<dbReference type="SMART" id="SM00347">
    <property type="entry name" value="HTH_MARR"/>
    <property type="match status" value="1"/>
</dbReference>
<dbReference type="Proteomes" id="UP000001880">
    <property type="component" value="Chromosome"/>
</dbReference>
<dbReference type="SUPFAM" id="SSF46785">
    <property type="entry name" value="Winged helix' DNA-binding domain"/>
    <property type="match status" value="1"/>
</dbReference>
<dbReference type="InterPro" id="IPR001845">
    <property type="entry name" value="HTH_ArsR_DNA-bd_dom"/>
</dbReference>